<dbReference type="EMBL" id="AAMT01000017">
    <property type="protein sequence ID" value="EAQ11313.1"/>
    <property type="molecule type" value="Genomic_DNA"/>
</dbReference>
<comment type="cofactor">
    <cofactor evidence="1">
        <name>Mg(2+)</name>
        <dbReference type="ChEBI" id="CHEBI:18420"/>
    </cofactor>
</comment>
<gene>
    <name evidence="5" type="ORF">RB2654_04771</name>
</gene>
<comment type="similarity">
    <text evidence="3">Belongs to the Nudix hydrolase family.</text>
</comment>
<keyword evidence="6" id="KW-1185">Reference proteome</keyword>
<evidence type="ECO:0000313" key="5">
    <source>
        <dbReference type="EMBL" id="EAQ11313.1"/>
    </source>
</evidence>
<dbReference type="InterPro" id="IPR015797">
    <property type="entry name" value="NUDIX_hydrolase-like_dom_sf"/>
</dbReference>
<dbReference type="OrthoDB" id="9761969at2"/>
<dbReference type="SUPFAM" id="SSF55811">
    <property type="entry name" value="Nudix"/>
    <property type="match status" value="1"/>
</dbReference>
<organism evidence="5 6">
    <name type="scientific">Maritimibacter alkaliphilus HTCC2654</name>
    <dbReference type="NCBI Taxonomy" id="314271"/>
    <lineage>
        <taxon>Bacteria</taxon>
        <taxon>Pseudomonadati</taxon>
        <taxon>Pseudomonadota</taxon>
        <taxon>Alphaproteobacteria</taxon>
        <taxon>Rhodobacterales</taxon>
        <taxon>Roseobacteraceae</taxon>
        <taxon>Maritimibacter</taxon>
    </lineage>
</organism>
<dbReference type="PROSITE" id="PS00893">
    <property type="entry name" value="NUDIX_BOX"/>
    <property type="match status" value="1"/>
</dbReference>
<keyword evidence="2 3" id="KW-0378">Hydrolase</keyword>
<feature type="domain" description="Nudix hydrolase" evidence="4">
    <location>
        <begin position="2"/>
        <end position="128"/>
    </location>
</feature>
<evidence type="ECO:0000256" key="1">
    <source>
        <dbReference type="ARBA" id="ARBA00001946"/>
    </source>
</evidence>
<dbReference type="Gene3D" id="3.90.79.10">
    <property type="entry name" value="Nucleoside Triphosphate Pyrophosphohydrolase"/>
    <property type="match status" value="1"/>
</dbReference>
<comment type="caution">
    <text evidence="5">The sequence shown here is derived from an EMBL/GenBank/DDBJ whole genome shotgun (WGS) entry which is preliminary data.</text>
</comment>
<protein>
    <submittedName>
        <fullName evidence="5">Hydrolase, NUDIX family protein</fullName>
    </submittedName>
</protein>
<dbReference type="AlphaFoldDB" id="A3VKI9"/>
<dbReference type="eggNOG" id="COG1051">
    <property type="taxonomic scope" value="Bacteria"/>
</dbReference>
<dbReference type="STRING" id="314271.RB2654_04771"/>
<dbReference type="InterPro" id="IPR020476">
    <property type="entry name" value="Nudix_hydrolase"/>
</dbReference>
<dbReference type="InterPro" id="IPR020084">
    <property type="entry name" value="NUDIX_hydrolase_CS"/>
</dbReference>
<evidence type="ECO:0000313" key="6">
    <source>
        <dbReference type="Proteomes" id="UP000002931"/>
    </source>
</evidence>
<evidence type="ECO:0000256" key="3">
    <source>
        <dbReference type="RuleBase" id="RU003476"/>
    </source>
</evidence>
<accession>A3VKI9</accession>
<dbReference type="PANTHER" id="PTHR43046:SF14">
    <property type="entry name" value="MUTT_NUDIX FAMILY PROTEIN"/>
    <property type="match status" value="1"/>
</dbReference>
<dbReference type="PRINTS" id="PR00502">
    <property type="entry name" value="NUDIXFAMILY"/>
</dbReference>
<dbReference type="CDD" id="cd04673">
    <property type="entry name" value="NUDIX_ADPRase"/>
    <property type="match status" value="1"/>
</dbReference>
<dbReference type="RefSeq" id="WP_008329198.1">
    <property type="nucleotide sequence ID" value="NZ_CH902578.1"/>
</dbReference>
<dbReference type="HOGENOM" id="CLU_037162_20_2_5"/>
<evidence type="ECO:0000259" key="4">
    <source>
        <dbReference type="PROSITE" id="PS51462"/>
    </source>
</evidence>
<dbReference type="PROSITE" id="PS51462">
    <property type="entry name" value="NUDIX"/>
    <property type="match status" value="1"/>
</dbReference>
<dbReference type="PANTHER" id="PTHR43046">
    <property type="entry name" value="GDP-MANNOSE MANNOSYL HYDROLASE"/>
    <property type="match status" value="1"/>
</dbReference>
<dbReference type="Proteomes" id="UP000002931">
    <property type="component" value="Unassembled WGS sequence"/>
</dbReference>
<proteinExistence type="inferred from homology"/>
<reference evidence="5 6" key="1">
    <citation type="journal article" date="2010" name="J. Bacteriol.">
        <title>Genome sequences of Pelagibaca bermudensis HTCC2601T and Maritimibacter alkaliphilus HTCC2654T, the type strains of two marine Roseobacter genera.</title>
        <authorList>
            <person name="Thrash J.C."/>
            <person name="Cho J.C."/>
            <person name="Ferriera S."/>
            <person name="Johnson J."/>
            <person name="Vergin K.L."/>
            <person name="Giovannoni S.J."/>
        </authorList>
    </citation>
    <scope>NUCLEOTIDE SEQUENCE [LARGE SCALE GENOMIC DNA]</scope>
    <source>
        <strain evidence="5 6">HTCC2654</strain>
    </source>
</reference>
<dbReference type="GO" id="GO:0016787">
    <property type="term" value="F:hydrolase activity"/>
    <property type="evidence" value="ECO:0007669"/>
    <property type="project" value="UniProtKB-KW"/>
</dbReference>
<name>A3VKI9_9RHOB</name>
<evidence type="ECO:0000256" key="2">
    <source>
        <dbReference type="ARBA" id="ARBA00022801"/>
    </source>
</evidence>
<dbReference type="Pfam" id="PF00293">
    <property type="entry name" value="NUDIX"/>
    <property type="match status" value="1"/>
</dbReference>
<sequence>MTATQAALAVVLREERVLLVRRANPPDAGLWGYPGGKVEPGETVEQAAVRELHEETGVRAEAGAVLVTLEARGEGFHYALHAVACRYLSGKPCAADDVTDADWVPFPDVQAGVRPMSRDVGRVLEMALKWLG</sequence>
<dbReference type="InterPro" id="IPR000086">
    <property type="entry name" value="NUDIX_hydrolase_dom"/>
</dbReference>